<feature type="compositionally biased region" description="Polar residues" evidence="7">
    <location>
        <begin position="583"/>
        <end position="613"/>
    </location>
</feature>
<feature type="region of interest" description="Disordered" evidence="7">
    <location>
        <begin position="479"/>
        <end position="504"/>
    </location>
</feature>
<dbReference type="FunFam" id="3.40.1810.10:FF:000002">
    <property type="entry name" value="Serum response factor b"/>
    <property type="match status" value="1"/>
</dbReference>
<dbReference type="KEGG" id="hazt:108675030"/>
<keyword evidence="5" id="KW-0539">Nucleus</keyword>
<proteinExistence type="predicted"/>
<feature type="region of interest" description="Disordered" evidence="7">
    <location>
        <begin position="242"/>
        <end position="269"/>
    </location>
</feature>
<dbReference type="GO" id="GO:0000981">
    <property type="term" value="F:DNA-binding transcription factor activity, RNA polymerase II-specific"/>
    <property type="evidence" value="ECO:0007669"/>
    <property type="project" value="InterPro"/>
</dbReference>
<dbReference type="InterPro" id="IPR050142">
    <property type="entry name" value="MADS-box/MEF2_TF"/>
</dbReference>
<dbReference type="RefSeq" id="XP_047739337.1">
    <property type="nucleotide sequence ID" value="XM_047883381.1"/>
</dbReference>
<dbReference type="InterPro" id="IPR002100">
    <property type="entry name" value="TF_MADSbox"/>
</dbReference>
<dbReference type="PROSITE" id="PS00350">
    <property type="entry name" value="MADS_BOX_1"/>
    <property type="match status" value="1"/>
</dbReference>
<evidence type="ECO:0000259" key="8">
    <source>
        <dbReference type="PROSITE" id="PS50066"/>
    </source>
</evidence>
<keyword evidence="9" id="KW-1185">Reference proteome</keyword>
<feature type="compositionally biased region" description="Polar residues" evidence="7">
    <location>
        <begin position="79"/>
        <end position="95"/>
    </location>
</feature>
<sequence>MQSQNHTTLDDKFPMNFGSFDPDNLFSTHMGNMGVGMKRSAHEAGLDREAMGLSSDDDTDFMKKEGGLNASSSARENMIHQQTSLDQPQQKQNLLPNGKKTKGRVKIKMEFIDNKLRRYTTFSKRKTGIMKKAYELSTLTGTQVMLLVASETGHVYTFATRKLQPMITSEAGKALIQSCLNSPDPPSSHQYHHHDQRMSATGYEETELTYAVPDDDNSKSCEVGAATAGHAEYSLAASSSASECSSAPASPGASPPPHDDALQSRRRDRDGLSCISSDVACAVSKSSGCNIVSSVQLPSGLLITPTPPPSTLEGAAVVSNAMYAPAADGVAAPLYLPIRFAHNIVSLPRAEVKRSEDSSPSSANRNIAMGSTSDLASVINNSNFIRKLASNDLSISTSVVTSLQRPSDACSVIGSSSCSNTGTFTGSVINQTIVDGKRCRVSIRSQGAQEYHSDKASDYGQNNAGIFLDLINRGADNAKSNDASTFSSNPPCGTSVSSGQKIAPMPANVAGSISVSRHYPIAANPSSSNTVNRPRSTNRSPPSASKSSSTVSRSNATASQSSQTASQSSISASLSSPSVRRTNSTGNRPNSAGSRPNTTEGHLSSLETSSQPSPKLVAEFRPERSSCAKWLLSDDEEEEDEGSTLRDDEESTRRNDDNGDSDVSFQQAFPTDLSMNVKRKK</sequence>
<feature type="compositionally biased region" description="Basic and acidic residues" evidence="7">
    <location>
        <begin position="257"/>
        <end position="269"/>
    </location>
</feature>
<dbReference type="PRINTS" id="PR00404">
    <property type="entry name" value="MADSDOMAIN"/>
</dbReference>
<feature type="region of interest" description="Disordered" evidence="7">
    <location>
        <begin position="520"/>
        <end position="681"/>
    </location>
</feature>
<feature type="compositionally biased region" description="Acidic residues" evidence="7">
    <location>
        <begin position="633"/>
        <end position="642"/>
    </location>
</feature>
<keyword evidence="4" id="KW-0804">Transcription</keyword>
<dbReference type="GO" id="GO:0045944">
    <property type="term" value="P:positive regulation of transcription by RNA polymerase II"/>
    <property type="evidence" value="ECO:0007669"/>
    <property type="project" value="InterPro"/>
</dbReference>
<feature type="compositionally biased region" description="Low complexity" evidence="7">
    <location>
        <begin position="242"/>
        <end position="252"/>
    </location>
</feature>
<evidence type="ECO:0000256" key="2">
    <source>
        <dbReference type="ARBA" id="ARBA00023015"/>
    </source>
</evidence>
<feature type="region of interest" description="Disordered" evidence="7">
    <location>
        <begin position="179"/>
        <end position="200"/>
    </location>
</feature>
<dbReference type="PANTHER" id="PTHR48019">
    <property type="entry name" value="SERUM RESPONSE FACTOR HOMOLOG"/>
    <property type="match status" value="1"/>
</dbReference>
<feature type="domain" description="MADS-box" evidence="8">
    <location>
        <begin position="102"/>
        <end position="162"/>
    </location>
</feature>
<evidence type="ECO:0000256" key="3">
    <source>
        <dbReference type="ARBA" id="ARBA00023125"/>
    </source>
</evidence>
<dbReference type="OrthoDB" id="2284405at2759"/>
<feature type="compositionally biased region" description="Basic and acidic residues" evidence="7">
    <location>
        <begin position="643"/>
        <end position="657"/>
    </location>
</feature>
<dbReference type="AlphaFoldDB" id="A0A979FRR6"/>
<dbReference type="SMART" id="SM00432">
    <property type="entry name" value="MADS"/>
    <property type="match status" value="1"/>
</dbReference>
<dbReference type="InterPro" id="IPR036879">
    <property type="entry name" value="TF_MADSbox_sf"/>
</dbReference>
<evidence type="ECO:0000256" key="6">
    <source>
        <dbReference type="ARBA" id="ARBA00069746"/>
    </source>
</evidence>
<reference evidence="10" key="1">
    <citation type="submission" date="2025-08" db="UniProtKB">
        <authorList>
            <consortium name="RefSeq"/>
        </authorList>
    </citation>
    <scope>IDENTIFICATION</scope>
    <source>
        <tissue evidence="10">Whole organism</tissue>
    </source>
</reference>
<dbReference type="Gene3D" id="3.40.1810.10">
    <property type="entry name" value="Transcription factor, MADS-box"/>
    <property type="match status" value="1"/>
</dbReference>
<keyword evidence="2" id="KW-0805">Transcription regulation</keyword>
<dbReference type="Proteomes" id="UP000694843">
    <property type="component" value="Unplaced"/>
</dbReference>
<keyword evidence="3" id="KW-0238">DNA-binding</keyword>
<dbReference type="CDD" id="cd00266">
    <property type="entry name" value="MADS_SRF_like"/>
    <property type="match status" value="1"/>
</dbReference>
<feature type="compositionally biased region" description="Low complexity" evidence="7">
    <location>
        <begin position="537"/>
        <end position="582"/>
    </location>
</feature>
<dbReference type="GO" id="GO:0000987">
    <property type="term" value="F:cis-regulatory region sequence-specific DNA binding"/>
    <property type="evidence" value="ECO:0007669"/>
    <property type="project" value="InterPro"/>
</dbReference>
<evidence type="ECO:0000256" key="7">
    <source>
        <dbReference type="SAM" id="MobiDB-lite"/>
    </source>
</evidence>
<evidence type="ECO:0000256" key="1">
    <source>
        <dbReference type="ARBA" id="ARBA00004123"/>
    </source>
</evidence>
<comment type="subcellular location">
    <subcellularLocation>
        <location evidence="1">Nucleus</location>
    </subcellularLocation>
</comment>
<feature type="compositionally biased region" description="Polar residues" evidence="7">
    <location>
        <begin position="524"/>
        <end position="535"/>
    </location>
</feature>
<feature type="compositionally biased region" description="Polar residues" evidence="7">
    <location>
        <begin position="479"/>
        <end position="500"/>
    </location>
</feature>
<evidence type="ECO:0000256" key="5">
    <source>
        <dbReference type="ARBA" id="ARBA00023242"/>
    </source>
</evidence>
<feature type="region of interest" description="Disordered" evidence="7">
    <location>
        <begin position="79"/>
        <end position="100"/>
    </location>
</feature>
<protein>
    <recommendedName>
        <fullName evidence="6">Serum response factor homolog</fullName>
    </recommendedName>
</protein>
<evidence type="ECO:0000313" key="9">
    <source>
        <dbReference type="Proteomes" id="UP000694843"/>
    </source>
</evidence>
<dbReference type="Pfam" id="PF00319">
    <property type="entry name" value="SRF-TF"/>
    <property type="match status" value="1"/>
</dbReference>
<evidence type="ECO:0000256" key="4">
    <source>
        <dbReference type="ARBA" id="ARBA00023163"/>
    </source>
</evidence>
<dbReference type="PROSITE" id="PS50066">
    <property type="entry name" value="MADS_BOX_2"/>
    <property type="match status" value="1"/>
</dbReference>
<accession>A0A979FRR6</accession>
<dbReference type="GeneID" id="108675030"/>
<organism evidence="9 10">
    <name type="scientific">Hyalella azteca</name>
    <name type="common">Amphipod</name>
    <dbReference type="NCBI Taxonomy" id="294128"/>
    <lineage>
        <taxon>Eukaryota</taxon>
        <taxon>Metazoa</taxon>
        <taxon>Ecdysozoa</taxon>
        <taxon>Arthropoda</taxon>
        <taxon>Crustacea</taxon>
        <taxon>Multicrustacea</taxon>
        <taxon>Malacostraca</taxon>
        <taxon>Eumalacostraca</taxon>
        <taxon>Peracarida</taxon>
        <taxon>Amphipoda</taxon>
        <taxon>Senticaudata</taxon>
        <taxon>Talitrida</taxon>
        <taxon>Talitroidea</taxon>
        <taxon>Hyalellidae</taxon>
        <taxon>Hyalella</taxon>
    </lineage>
</organism>
<gene>
    <name evidence="10" type="primary">LOC108675030</name>
</gene>
<evidence type="ECO:0000313" key="10">
    <source>
        <dbReference type="RefSeq" id="XP_047739337.1"/>
    </source>
</evidence>
<dbReference type="GO" id="GO:0046983">
    <property type="term" value="F:protein dimerization activity"/>
    <property type="evidence" value="ECO:0007669"/>
    <property type="project" value="InterPro"/>
</dbReference>
<dbReference type="SUPFAM" id="SSF55455">
    <property type="entry name" value="SRF-like"/>
    <property type="match status" value="1"/>
</dbReference>
<dbReference type="GO" id="GO:0005634">
    <property type="term" value="C:nucleus"/>
    <property type="evidence" value="ECO:0007669"/>
    <property type="project" value="UniProtKB-SubCell"/>
</dbReference>
<name>A0A979FRR6_HYAAZ</name>
<dbReference type="InterPro" id="IPR033897">
    <property type="entry name" value="SRF-like_MADS-box"/>
</dbReference>